<dbReference type="RefSeq" id="WP_074788717.1">
    <property type="nucleotide sequence ID" value="NZ_FNZX01000003.1"/>
</dbReference>
<sequence>MSTNKRIDIICVVVLILAIILTVLFMNGEKLGLTVVVDEDAETTTTSSYFTTNDMDGDWNTSEATIITLEGDDITVSGSGAYVNDGSVYIAQSGYYVVSGELTDGSIIVAAEDYSKVWIMLDGVDIYCEDDAGIIVEQADKVFLTLAEGSENTIETGSEYSEEVVEDDRDGAIFSHDDLTINGSGSLTVTTGYSHGIVSKDDLIITGGTITVTAPGDGLKANDALNITDADITIDVEDDGITCDTSVYIGGGTILISNSYEGIEAVIVEIEDGDITIYSTDDGINANGGSTEDEETYISISGGTLRIFNEGGNDADGIDSNGDIRISGGTIFVSLTDGGMNNAIDYASENGGVAVITGGTIIAAGSSGMAESFDSTSTQASILYNASASMEAGTTVTVEDADGNEIISWEVPYSFSSINISSPDLTVGETYTIYVGDESETVTLEDVVTTVGEATAGGMGPMGDIGQMDGENQMGPMGGAGKGNRVQYP</sequence>
<evidence type="ECO:0000313" key="2">
    <source>
        <dbReference type="EMBL" id="SEK18823.1"/>
    </source>
</evidence>
<keyword evidence="1" id="KW-0472">Membrane</keyword>
<dbReference type="AlphaFoldDB" id="A0A1H7EY73"/>
<keyword evidence="1" id="KW-0812">Transmembrane</keyword>
<dbReference type="Pfam" id="PF14262">
    <property type="entry name" value="Cthe_2159"/>
    <property type="match status" value="1"/>
</dbReference>
<keyword evidence="3" id="KW-1185">Reference proteome</keyword>
<reference evidence="3" key="1">
    <citation type="submission" date="2016-10" db="EMBL/GenBank/DDBJ databases">
        <authorList>
            <person name="Varghese N."/>
        </authorList>
    </citation>
    <scope>NUCLEOTIDE SEQUENCE [LARGE SCALE GENOMIC DNA]</scope>
    <source>
        <strain evidence="3">ACV-9</strain>
    </source>
</reference>
<organism evidence="2 3">
    <name type="scientific">Pseudobutyrivibrio ruminis</name>
    <dbReference type="NCBI Taxonomy" id="46206"/>
    <lineage>
        <taxon>Bacteria</taxon>
        <taxon>Bacillati</taxon>
        <taxon>Bacillota</taxon>
        <taxon>Clostridia</taxon>
        <taxon>Lachnospirales</taxon>
        <taxon>Lachnospiraceae</taxon>
        <taxon>Pseudobutyrivibrio</taxon>
    </lineage>
</organism>
<evidence type="ECO:0000256" key="1">
    <source>
        <dbReference type="SAM" id="Phobius"/>
    </source>
</evidence>
<gene>
    <name evidence="2" type="ORF">SAMN02910377_00202</name>
</gene>
<name>A0A1H7EY73_9FIRM</name>
<dbReference type="Proteomes" id="UP000182321">
    <property type="component" value="Unassembled WGS sequence"/>
</dbReference>
<protein>
    <recommendedName>
        <fullName evidence="4">Carbohydrate-binding domain-containing protein</fullName>
    </recommendedName>
</protein>
<proteinExistence type="predicted"/>
<keyword evidence="1" id="KW-1133">Transmembrane helix</keyword>
<evidence type="ECO:0000313" key="3">
    <source>
        <dbReference type="Proteomes" id="UP000182321"/>
    </source>
</evidence>
<accession>A0A1H7EY73</accession>
<feature type="transmembrane region" description="Helical" evidence="1">
    <location>
        <begin position="7"/>
        <end position="26"/>
    </location>
</feature>
<dbReference type="EMBL" id="FNZX01000003">
    <property type="protein sequence ID" value="SEK18823.1"/>
    <property type="molecule type" value="Genomic_DNA"/>
</dbReference>
<evidence type="ECO:0008006" key="4">
    <source>
        <dbReference type="Google" id="ProtNLM"/>
    </source>
</evidence>
<dbReference type="InterPro" id="IPR025584">
    <property type="entry name" value="Cthe_2159"/>
</dbReference>